<feature type="binding site" evidence="10">
    <location>
        <position position="273"/>
    </location>
    <ligand>
        <name>Mg(2+)</name>
        <dbReference type="ChEBI" id="CHEBI:18420"/>
        <label>1</label>
    </ligand>
</feature>
<evidence type="ECO:0000256" key="9">
    <source>
        <dbReference type="PIRSR" id="PIRSR604808-1"/>
    </source>
</evidence>
<evidence type="ECO:0000256" key="6">
    <source>
        <dbReference type="ARBA" id="ARBA00022833"/>
    </source>
</evidence>
<dbReference type="PROSITE" id="PS51999">
    <property type="entry name" value="ZF_GRF"/>
    <property type="match status" value="1"/>
</dbReference>
<evidence type="ECO:0000256" key="4">
    <source>
        <dbReference type="ARBA" id="ARBA00022771"/>
    </source>
</evidence>
<dbReference type="GO" id="GO:0008311">
    <property type="term" value="F:double-stranded DNA 3'-5' DNA exonuclease activity"/>
    <property type="evidence" value="ECO:0007669"/>
    <property type="project" value="TreeGrafter"/>
</dbReference>
<keyword evidence="6" id="KW-0862">Zinc</keyword>
<feature type="site" description="Interaction with DNA substrate" evidence="11">
    <location>
        <position position="402"/>
    </location>
</feature>
<sequence>MAEGELECGMWPPRIRRGRGSETDQPAETAILSSPAVPHARVRVFSNRCTPLTVRGAANAEEGKLEPGGEEAEMKIVTYNVNGLRQRVSQHGSLLNLLNSLDADIICFQETKLQRQDLSVDVTMAEGYEAFFSCTRTSSKGRLGYSGVATFCRVSSAFSTKEVALPVAAEEGFTGLLESSKMQDTVVSDLYIEKNLHAEGFEHVTKENLLKVDSEGRCIITDHGHFVLFNLYGPRADGDDKERTNFKFLFYKLLQRRWESLLTHGRRVVVVGDLNIAPSAIDRCDAEPEFEKNVFRTWLRSMLRECGGPFVDVFRSKHPCREGAYTCFSPCIGAEEFNYGSRIDHILTAGPCLHENHVSEKLSLFDCHVGESDIMIQFLRGNFDGRPKWLGGRSIKLEGSDHVPVYIILNDIPNLLEHSTPPLAVRYIPEVRGWQQTIVPFLRKRQLPDANEHSVLPEILIDDNVASENGCEGSVESLDNRMSLKCGKLSISTRFSLDQDHKISEDISTECSKPSASALDLKRNTFLHKIKVPVKKVKCTAYSQLTLRSYFKKSKPNSDCDVEKTNADELLDLYDNGKNSDNLLCGTDLIAAKSSLSDLEDQCGVEISCKSLYPQDQADTCSSSCSKTENRNMALLEWQRIQQKMRMTIPLCKGHGEPCVARSVKKGGPNVGRRFYVCARAQGPAANPEANCGHFEWASKRSECRN</sequence>
<proteinExistence type="inferred from homology"/>
<keyword evidence="3 10" id="KW-0479">Metal-binding</keyword>
<dbReference type="Pfam" id="PF03372">
    <property type="entry name" value="Exo_endo_phos"/>
    <property type="match status" value="1"/>
</dbReference>
<dbReference type="GO" id="GO:0008081">
    <property type="term" value="F:phosphoric diester hydrolase activity"/>
    <property type="evidence" value="ECO:0007669"/>
    <property type="project" value="TreeGrafter"/>
</dbReference>
<keyword evidence="15" id="KW-1185">Reference proteome</keyword>
<name>A0A2I0X2B0_9ASPA</name>
<feature type="domain" description="GRF-type" evidence="13">
    <location>
        <begin position="652"/>
        <end position="701"/>
    </location>
</feature>
<dbReference type="InterPro" id="IPR036691">
    <property type="entry name" value="Endo/exonu/phosph_ase_sf"/>
</dbReference>
<dbReference type="FunFam" id="3.60.10.10:FF:000042">
    <property type="entry name" value="DNA-(apurinic or apyrimidinic site) lyase"/>
    <property type="match status" value="1"/>
</dbReference>
<comment type="cofactor">
    <cofactor evidence="10">
        <name>Mg(2+)</name>
        <dbReference type="ChEBI" id="CHEBI:18420"/>
    </cofactor>
    <cofactor evidence="10">
        <name>Mn(2+)</name>
        <dbReference type="ChEBI" id="CHEBI:29035"/>
    </cofactor>
    <text evidence="10">Probably binds two magnesium or manganese ions per subunit.</text>
</comment>
<keyword evidence="7 10" id="KW-0460">Magnesium</keyword>
<dbReference type="Gene3D" id="3.60.10.10">
    <property type="entry name" value="Endonuclease/exonuclease/phosphatase"/>
    <property type="match status" value="1"/>
</dbReference>
<keyword evidence="14" id="KW-0255">Endonuclease</keyword>
<evidence type="ECO:0000259" key="13">
    <source>
        <dbReference type="PROSITE" id="PS51999"/>
    </source>
</evidence>
<comment type="similarity">
    <text evidence="1">Belongs to the DNA repair enzymes AP/ExoA family.</text>
</comment>
<keyword evidence="8" id="KW-0539">Nucleus</keyword>
<dbReference type="GO" id="GO:0008270">
    <property type="term" value="F:zinc ion binding"/>
    <property type="evidence" value="ECO:0007669"/>
    <property type="project" value="UniProtKB-KW"/>
</dbReference>
<organism evidence="14 15">
    <name type="scientific">Dendrobium catenatum</name>
    <dbReference type="NCBI Taxonomy" id="906689"/>
    <lineage>
        <taxon>Eukaryota</taxon>
        <taxon>Viridiplantae</taxon>
        <taxon>Streptophyta</taxon>
        <taxon>Embryophyta</taxon>
        <taxon>Tracheophyta</taxon>
        <taxon>Spermatophyta</taxon>
        <taxon>Magnoliopsida</taxon>
        <taxon>Liliopsida</taxon>
        <taxon>Asparagales</taxon>
        <taxon>Orchidaceae</taxon>
        <taxon>Epidendroideae</taxon>
        <taxon>Malaxideae</taxon>
        <taxon>Dendrobiinae</taxon>
        <taxon>Dendrobium</taxon>
    </lineage>
</organism>
<protein>
    <recommendedName>
        <fullName evidence="2">DNA-(apurinic or apyrimidinic site) endonuclease 2</fullName>
    </recommendedName>
</protein>
<keyword evidence="10" id="KW-0464">Manganese</keyword>
<evidence type="ECO:0000256" key="7">
    <source>
        <dbReference type="ARBA" id="ARBA00022842"/>
    </source>
</evidence>
<feature type="binding site" evidence="10">
    <location>
        <position position="401"/>
    </location>
    <ligand>
        <name>Mg(2+)</name>
        <dbReference type="ChEBI" id="CHEBI:18420"/>
        <label>1</label>
    </ligand>
</feature>
<feature type="binding site" evidence="10">
    <location>
        <position position="402"/>
    </location>
    <ligand>
        <name>Mg(2+)</name>
        <dbReference type="ChEBI" id="CHEBI:18420"/>
        <label>1</label>
    </ligand>
</feature>
<evidence type="ECO:0000313" key="14">
    <source>
        <dbReference type="EMBL" id="PKU82058.1"/>
    </source>
</evidence>
<feature type="active site" description="Proton donor/acceptor" evidence="9">
    <location>
        <position position="273"/>
    </location>
</feature>
<evidence type="ECO:0000256" key="5">
    <source>
        <dbReference type="ARBA" id="ARBA00022801"/>
    </source>
</evidence>
<feature type="active site" description="Proton acceptor" evidence="9">
    <location>
        <position position="402"/>
    </location>
</feature>
<dbReference type="InterPro" id="IPR010666">
    <property type="entry name" value="Znf_GRF"/>
</dbReference>
<feature type="active site" evidence="9">
    <location>
        <position position="232"/>
    </location>
</feature>
<feature type="site" description="Important for catalytic activity" evidence="11">
    <location>
        <position position="344"/>
    </location>
</feature>
<accession>A0A2I0X2B0</accession>
<dbReference type="GO" id="GO:0005634">
    <property type="term" value="C:nucleus"/>
    <property type="evidence" value="ECO:0007669"/>
    <property type="project" value="TreeGrafter"/>
</dbReference>
<dbReference type="AlphaFoldDB" id="A0A2I0X2B0"/>
<evidence type="ECO:0000256" key="8">
    <source>
        <dbReference type="ARBA" id="ARBA00023242"/>
    </source>
</evidence>
<reference evidence="14 15" key="2">
    <citation type="journal article" date="2017" name="Nature">
        <title>The Apostasia genome and the evolution of orchids.</title>
        <authorList>
            <person name="Zhang G.Q."/>
            <person name="Liu K.W."/>
            <person name="Li Z."/>
            <person name="Lohaus R."/>
            <person name="Hsiao Y.Y."/>
            <person name="Niu S.C."/>
            <person name="Wang J.Y."/>
            <person name="Lin Y.C."/>
            <person name="Xu Q."/>
            <person name="Chen L.J."/>
            <person name="Yoshida K."/>
            <person name="Fujiwara S."/>
            <person name="Wang Z.W."/>
            <person name="Zhang Y.Q."/>
            <person name="Mitsuda N."/>
            <person name="Wang M."/>
            <person name="Liu G.H."/>
            <person name="Pecoraro L."/>
            <person name="Huang H.X."/>
            <person name="Xiao X.J."/>
            <person name="Lin M."/>
            <person name="Wu X.Y."/>
            <person name="Wu W.L."/>
            <person name="Chen Y.Y."/>
            <person name="Chang S.B."/>
            <person name="Sakamoto S."/>
            <person name="Ohme-Takagi M."/>
            <person name="Yagi M."/>
            <person name="Zeng S.J."/>
            <person name="Shen C.Y."/>
            <person name="Yeh C.M."/>
            <person name="Luo Y.B."/>
            <person name="Tsai W.C."/>
            <person name="Van de Peer Y."/>
            <person name="Liu Z.J."/>
        </authorList>
    </citation>
    <scope>NUCLEOTIDE SEQUENCE [LARGE SCALE GENOMIC DNA]</scope>
    <source>
        <tissue evidence="14">The whole plant</tissue>
    </source>
</reference>
<dbReference type="PANTHER" id="PTHR22748">
    <property type="entry name" value="AP ENDONUCLEASE"/>
    <property type="match status" value="1"/>
</dbReference>
<evidence type="ECO:0000256" key="10">
    <source>
        <dbReference type="PIRSR" id="PIRSR604808-2"/>
    </source>
</evidence>
<evidence type="ECO:0000256" key="2">
    <source>
        <dbReference type="ARBA" id="ARBA00013541"/>
    </source>
</evidence>
<dbReference type="EMBL" id="KZ502211">
    <property type="protein sequence ID" value="PKU82058.1"/>
    <property type="molecule type" value="Genomic_DNA"/>
</dbReference>
<dbReference type="InterPro" id="IPR005135">
    <property type="entry name" value="Endo/exonuclease/phosphatase"/>
</dbReference>
<evidence type="ECO:0000256" key="12">
    <source>
        <dbReference type="PROSITE-ProRule" id="PRU01343"/>
    </source>
</evidence>
<feature type="binding site" evidence="10">
    <location>
        <position position="110"/>
    </location>
    <ligand>
        <name>Mg(2+)</name>
        <dbReference type="ChEBI" id="CHEBI:18420"/>
        <label>1</label>
    </ligand>
</feature>
<evidence type="ECO:0000313" key="15">
    <source>
        <dbReference type="Proteomes" id="UP000233837"/>
    </source>
</evidence>
<dbReference type="Proteomes" id="UP000233837">
    <property type="component" value="Unassembled WGS sequence"/>
</dbReference>
<dbReference type="PANTHER" id="PTHR22748:SF4">
    <property type="entry name" value="DNA-(APURINIC OR APYRIMIDINIC SITE) ENDONUCLEASE 2"/>
    <property type="match status" value="1"/>
</dbReference>
<dbReference type="InterPro" id="IPR004808">
    <property type="entry name" value="AP_endonuc_1"/>
</dbReference>
<keyword evidence="4 12" id="KW-0863">Zinc-finger</keyword>
<feature type="binding site" evidence="10">
    <location>
        <position position="80"/>
    </location>
    <ligand>
        <name>Mg(2+)</name>
        <dbReference type="ChEBI" id="CHEBI:18420"/>
        <label>1</label>
    </ligand>
</feature>
<evidence type="ECO:0000256" key="1">
    <source>
        <dbReference type="ARBA" id="ARBA00007092"/>
    </source>
</evidence>
<dbReference type="STRING" id="906689.A0A2I0X2B0"/>
<gene>
    <name evidence="14" type="primary">ARP</name>
    <name evidence="14" type="ORF">MA16_Dca004075</name>
</gene>
<feature type="binding site" evidence="10">
    <location>
        <position position="275"/>
    </location>
    <ligand>
        <name>Mg(2+)</name>
        <dbReference type="ChEBI" id="CHEBI:18420"/>
        <label>1</label>
    </ligand>
</feature>
<evidence type="ECO:0000256" key="11">
    <source>
        <dbReference type="PIRSR" id="PIRSR604808-3"/>
    </source>
</evidence>
<feature type="site" description="Transition state stabilizer" evidence="11">
    <location>
        <position position="275"/>
    </location>
</feature>
<dbReference type="GO" id="GO:0006284">
    <property type="term" value="P:base-excision repair"/>
    <property type="evidence" value="ECO:0007669"/>
    <property type="project" value="TreeGrafter"/>
</dbReference>
<keyword evidence="5" id="KW-0378">Hydrolase</keyword>
<dbReference type="SUPFAM" id="SSF56219">
    <property type="entry name" value="DNase I-like"/>
    <property type="match status" value="1"/>
</dbReference>
<dbReference type="Pfam" id="PF06839">
    <property type="entry name" value="Zn_ribbon_GRF"/>
    <property type="match status" value="1"/>
</dbReference>
<reference evidence="14 15" key="1">
    <citation type="journal article" date="2016" name="Sci. Rep.">
        <title>The Dendrobium catenatum Lindl. genome sequence provides insights into polysaccharide synthase, floral development and adaptive evolution.</title>
        <authorList>
            <person name="Zhang G.Q."/>
            <person name="Xu Q."/>
            <person name="Bian C."/>
            <person name="Tsai W.C."/>
            <person name="Yeh C.M."/>
            <person name="Liu K.W."/>
            <person name="Yoshida K."/>
            <person name="Zhang L.S."/>
            <person name="Chang S.B."/>
            <person name="Chen F."/>
            <person name="Shi Y."/>
            <person name="Su Y.Y."/>
            <person name="Zhang Y.Q."/>
            <person name="Chen L.J."/>
            <person name="Yin Y."/>
            <person name="Lin M."/>
            <person name="Huang H."/>
            <person name="Deng H."/>
            <person name="Wang Z.W."/>
            <person name="Zhu S.L."/>
            <person name="Zhao X."/>
            <person name="Deng C."/>
            <person name="Niu S.C."/>
            <person name="Huang J."/>
            <person name="Wang M."/>
            <person name="Liu G.H."/>
            <person name="Yang H.J."/>
            <person name="Xiao X.J."/>
            <person name="Hsiao Y.Y."/>
            <person name="Wu W.L."/>
            <person name="Chen Y.Y."/>
            <person name="Mitsuda N."/>
            <person name="Ohme-Takagi M."/>
            <person name="Luo Y.B."/>
            <person name="Van de Peer Y."/>
            <person name="Liu Z.J."/>
        </authorList>
    </citation>
    <scope>NUCLEOTIDE SEQUENCE [LARGE SCALE GENOMIC DNA]</scope>
    <source>
        <tissue evidence="14">The whole plant</tissue>
    </source>
</reference>
<evidence type="ECO:0000256" key="3">
    <source>
        <dbReference type="ARBA" id="ARBA00022723"/>
    </source>
</evidence>
<dbReference type="GO" id="GO:0003906">
    <property type="term" value="F:DNA-(apurinic or apyrimidinic site) endonuclease activity"/>
    <property type="evidence" value="ECO:0007669"/>
    <property type="project" value="TreeGrafter"/>
</dbReference>
<dbReference type="PROSITE" id="PS51435">
    <property type="entry name" value="AP_NUCLEASE_F1_4"/>
    <property type="match status" value="1"/>
</dbReference>
<keyword evidence="14" id="KW-0540">Nuclease</keyword>